<feature type="compositionally biased region" description="Basic and acidic residues" evidence="3">
    <location>
        <begin position="278"/>
        <end position="294"/>
    </location>
</feature>
<evidence type="ECO:0000256" key="1">
    <source>
        <dbReference type="ARBA" id="ARBA00022664"/>
    </source>
</evidence>
<feature type="region of interest" description="Disordered" evidence="3">
    <location>
        <begin position="62"/>
        <end position="137"/>
    </location>
</feature>
<dbReference type="Pfam" id="PF00098">
    <property type="entry name" value="zf-CCHC"/>
    <property type="match status" value="1"/>
</dbReference>
<keyword evidence="2" id="KW-0479">Metal-binding</keyword>
<gene>
    <name evidence="5" type="ORF">M404DRAFT_28896</name>
</gene>
<dbReference type="GO" id="GO:0008270">
    <property type="term" value="F:zinc ion binding"/>
    <property type="evidence" value="ECO:0007669"/>
    <property type="project" value="UniProtKB-KW"/>
</dbReference>
<dbReference type="SMART" id="SM00343">
    <property type="entry name" value="ZnF_C2HC"/>
    <property type="match status" value="1"/>
</dbReference>
<sequence>MPTSTNPMTPLAHTSIAMPVPHLASQNHQYAPPERTYQPLHDSVASATRPYPYPVICSVPAMQRAHKDTRKGKSKAPSGPPKPRYDPTFRACNTPPLSQAGYRSPSPLPHAGPSHAAPSVAPADLSTPSVAPAAPSTGKWVAPEASIFLGYVQLLNDFKRWESHGWRAGECHEHLWVLSKIFRSSEVIGKRVHDQVATAEGSFEAHTYEDIDKANSSILQEALKTQEAVVKIIHEDYGPSLISSFRAFLDRTPVDIVVRGLLPLAYQATTRGSGLPPDPDRKEARKVAGEETSRKGSVQPGFGGGGKAVGDVEPRCHDCWEKIIPGQGREHFQAIADSLASIPFNGSPRNWLDFFTQARGDAAGRAIFNTTQTSRALPATPFVPIPVSSLSKRELGGLVPIDWQHPLHQFACYRCSHLGHWSSDCPTHSGN</sequence>
<accession>A0A0C3P1F1</accession>
<dbReference type="EMBL" id="KN831990">
    <property type="protein sequence ID" value="KIO01169.1"/>
    <property type="molecule type" value="Genomic_DNA"/>
</dbReference>
<dbReference type="InParanoid" id="A0A0C3P1F1"/>
<dbReference type="InterPro" id="IPR036875">
    <property type="entry name" value="Znf_CCHC_sf"/>
</dbReference>
<organism evidence="5 6">
    <name type="scientific">Pisolithus tinctorius Marx 270</name>
    <dbReference type="NCBI Taxonomy" id="870435"/>
    <lineage>
        <taxon>Eukaryota</taxon>
        <taxon>Fungi</taxon>
        <taxon>Dikarya</taxon>
        <taxon>Basidiomycota</taxon>
        <taxon>Agaricomycotina</taxon>
        <taxon>Agaricomycetes</taxon>
        <taxon>Agaricomycetidae</taxon>
        <taxon>Boletales</taxon>
        <taxon>Sclerodermatineae</taxon>
        <taxon>Pisolithaceae</taxon>
        <taxon>Pisolithus</taxon>
    </lineage>
</organism>
<evidence type="ECO:0000256" key="3">
    <source>
        <dbReference type="SAM" id="MobiDB-lite"/>
    </source>
</evidence>
<dbReference type="PROSITE" id="PS50158">
    <property type="entry name" value="ZF_CCHC"/>
    <property type="match status" value="1"/>
</dbReference>
<dbReference type="GO" id="GO:0003676">
    <property type="term" value="F:nucleic acid binding"/>
    <property type="evidence" value="ECO:0007669"/>
    <property type="project" value="InterPro"/>
</dbReference>
<keyword evidence="2" id="KW-0862">Zinc</keyword>
<dbReference type="GO" id="GO:0006397">
    <property type="term" value="P:mRNA processing"/>
    <property type="evidence" value="ECO:0007669"/>
    <property type="project" value="UniProtKB-KW"/>
</dbReference>
<evidence type="ECO:0000313" key="5">
    <source>
        <dbReference type="EMBL" id="KIO01169.1"/>
    </source>
</evidence>
<keyword evidence="1" id="KW-0507">mRNA processing</keyword>
<dbReference type="HOGENOM" id="CLU_040331_0_0_1"/>
<evidence type="ECO:0000259" key="4">
    <source>
        <dbReference type="PROSITE" id="PS50158"/>
    </source>
</evidence>
<feature type="domain" description="CCHC-type" evidence="4">
    <location>
        <begin position="412"/>
        <end position="426"/>
    </location>
</feature>
<keyword evidence="2" id="KW-0863">Zinc-finger</keyword>
<dbReference type="AlphaFoldDB" id="A0A0C3P1F1"/>
<evidence type="ECO:0000256" key="2">
    <source>
        <dbReference type="PROSITE-ProRule" id="PRU00047"/>
    </source>
</evidence>
<reference evidence="6" key="2">
    <citation type="submission" date="2015-01" db="EMBL/GenBank/DDBJ databases">
        <title>Evolutionary Origins and Diversification of the Mycorrhizal Mutualists.</title>
        <authorList>
            <consortium name="DOE Joint Genome Institute"/>
            <consortium name="Mycorrhizal Genomics Consortium"/>
            <person name="Kohler A."/>
            <person name="Kuo A."/>
            <person name="Nagy L.G."/>
            <person name="Floudas D."/>
            <person name="Copeland A."/>
            <person name="Barry K.W."/>
            <person name="Cichocki N."/>
            <person name="Veneault-Fourrey C."/>
            <person name="LaButti K."/>
            <person name="Lindquist E.A."/>
            <person name="Lipzen A."/>
            <person name="Lundell T."/>
            <person name="Morin E."/>
            <person name="Murat C."/>
            <person name="Riley R."/>
            <person name="Ohm R."/>
            <person name="Sun H."/>
            <person name="Tunlid A."/>
            <person name="Henrissat B."/>
            <person name="Grigoriev I.V."/>
            <person name="Hibbett D.S."/>
            <person name="Martin F."/>
        </authorList>
    </citation>
    <scope>NUCLEOTIDE SEQUENCE [LARGE SCALE GENOMIC DNA]</scope>
    <source>
        <strain evidence="6">Marx 270</strain>
    </source>
</reference>
<reference evidence="5 6" key="1">
    <citation type="submission" date="2014-04" db="EMBL/GenBank/DDBJ databases">
        <authorList>
            <consortium name="DOE Joint Genome Institute"/>
            <person name="Kuo A."/>
            <person name="Kohler A."/>
            <person name="Costa M.D."/>
            <person name="Nagy L.G."/>
            <person name="Floudas D."/>
            <person name="Copeland A."/>
            <person name="Barry K.W."/>
            <person name="Cichocki N."/>
            <person name="Veneault-Fourrey C."/>
            <person name="LaButti K."/>
            <person name="Lindquist E.A."/>
            <person name="Lipzen A."/>
            <person name="Lundell T."/>
            <person name="Morin E."/>
            <person name="Murat C."/>
            <person name="Sun H."/>
            <person name="Tunlid A."/>
            <person name="Henrissat B."/>
            <person name="Grigoriev I.V."/>
            <person name="Hibbett D.S."/>
            <person name="Martin F."/>
            <person name="Nordberg H.P."/>
            <person name="Cantor M.N."/>
            <person name="Hua S.X."/>
        </authorList>
    </citation>
    <scope>NUCLEOTIDE SEQUENCE [LARGE SCALE GENOMIC DNA]</scope>
    <source>
        <strain evidence="5 6">Marx 270</strain>
    </source>
</reference>
<dbReference type="InterPro" id="IPR001878">
    <property type="entry name" value="Znf_CCHC"/>
</dbReference>
<dbReference type="Proteomes" id="UP000054217">
    <property type="component" value="Unassembled WGS sequence"/>
</dbReference>
<name>A0A0C3P1F1_PISTI</name>
<evidence type="ECO:0000313" key="6">
    <source>
        <dbReference type="Proteomes" id="UP000054217"/>
    </source>
</evidence>
<protein>
    <recommendedName>
        <fullName evidence="4">CCHC-type domain-containing protein</fullName>
    </recommendedName>
</protein>
<feature type="region of interest" description="Disordered" evidence="3">
    <location>
        <begin position="269"/>
        <end position="306"/>
    </location>
</feature>
<keyword evidence="6" id="KW-1185">Reference proteome</keyword>
<proteinExistence type="predicted"/>
<dbReference type="SUPFAM" id="SSF57756">
    <property type="entry name" value="Retrovirus zinc finger-like domains"/>
    <property type="match status" value="1"/>
</dbReference>